<keyword evidence="1" id="KW-0812">Transmembrane</keyword>
<evidence type="ECO:0000313" key="2">
    <source>
        <dbReference type="EMBL" id="WMS88984.1"/>
    </source>
</evidence>
<dbReference type="PANTHER" id="PTHR38602:SF1">
    <property type="entry name" value="INNER MEMBRANE PROTEIN"/>
    <property type="match status" value="1"/>
</dbReference>
<reference evidence="2 3" key="1">
    <citation type="submission" date="2023-08" db="EMBL/GenBank/DDBJ databases">
        <title>Pleionea litopenaei sp. nov., isolated from stomach of juvenile Litopenaeus vannamei.</title>
        <authorList>
            <person name="Rho A.M."/>
            <person name="Hwang C.Y."/>
        </authorList>
    </citation>
    <scope>NUCLEOTIDE SEQUENCE [LARGE SCALE GENOMIC DNA]</scope>
    <source>
        <strain evidence="2 3">HL-JVS1</strain>
    </source>
</reference>
<dbReference type="AlphaFoldDB" id="A0AA51RWV6"/>
<gene>
    <name evidence="2" type="ORF">Q9312_08725</name>
</gene>
<keyword evidence="3" id="KW-1185">Reference proteome</keyword>
<protein>
    <submittedName>
        <fullName evidence="2">DUF2065 domain-containing protein</fullName>
    </submittedName>
</protein>
<keyword evidence="1" id="KW-0472">Membrane</keyword>
<dbReference type="Proteomes" id="UP001239782">
    <property type="component" value="Chromosome"/>
</dbReference>
<dbReference type="InterPro" id="IPR019201">
    <property type="entry name" value="DUF2065"/>
</dbReference>
<accession>A0AA51RWV6</accession>
<dbReference type="RefSeq" id="WP_309204212.1">
    <property type="nucleotide sequence ID" value="NZ_CP133548.1"/>
</dbReference>
<sequence>MHSILTAIALMMVFEGILPFVNPQLWRAAMLALAAQSDANLRYLGAALMLSGIMVAWSLASF</sequence>
<dbReference type="PANTHER" id="PTHR38602">
    <property type="entry name" value="INNER MEMBRANE PROTEIN-RELATED"/>
    <property type="match status" value="1"/>
</dbReference>
<dbReference type="EMBL" id="CP133548">
    <property type="protein sequence ID" value="WMS88984.1"/>
    <property type="molecule type" value="Genomic_DNA"/>
</dbReference>
<dbReference type="Pfam" id="PF09838">
    <property type="entry name" value="DUF2065"/>
    <property type="match status" value="1"/>
</dbReference>
<dbReference type="KEGG" id="plei:Q9312_08725"/>
<keyword evidence="1" id="KW-1133">Transmembrane helix</keyword>
<evidence type="ECO:0000313" key="3">
    <source>
        <dbReference type="Proteomes" id="UP001239782"/>
    </source>
</evidence>
<feature type="transmembrane region" description="Helical" evidence="1">
    <location>
        <begin position="43"/>
        <end position="60"/>
    </location>
</feature>
<proteinExistence type="predicted"/>
<name>A0AA51RWV6_9GAMM</name>
<evidence type="ECO:0000256" key="1">
    <source>
        <dbReference type="SAM" id="Phobius"/>
    </source>
</evidence>
<organism evidence="2 3">
    <name type="scientific">Pleionea litopenaei</name>
    <dbReference type="NCBI Taxonomy" id="3070815"/>
    <lineage>
        <taxon>Bacteria</taxon>
        <taxon>Pseudomonadati</taxon>
        <taxon>Pseudomonadota</taxon>
        <taxon>Gammaproteobacteria</taxon>
        <taxon>Oceanospirillales</taxon>
        <taxon>Pleioneaceae</taxon>
        <taxon>Pleionea</taxon>
    </lineage>
</organism>